<feature type="zinc finger region" description="FLZ-type" evidence="6">
    <location>
        <begin position="60"/>
        <end position="104"/>
    </location>
</feature>
<comment type="subcellular location">
    <subcellularLocation>
        <location evidence="1">Cytoplasm</location>
    </subcellularLocation>
</comment>
<keyword evidence="4" id="KW-0479">Metal-binding</keyword>
<proteinExistence type="inferred from homology"/>
<evidence type="ECO:0000256" key="6">
    <source>
        <dbReference type="PROSITE-ProRule" id="PRU01131"/>
    </source>
</evidence>
<feature type="region of interest" description="Disordered" evidence="7">
    <location>
        <begin position="117"/>
        <end position="147"/>
    </location>
</feature>
<dbReference type="Proteomes" id="UP000694864">
    <property type="component" value="Chromosome 11"/>
</dbReference>
<protein>
    <submittedName>
        <fullName evidence="10">Uncharacterized protein LOC104725399</fullName>
    </submittedName>
</protein>
<dbReference type="PANTHER" id="PTHR33059:SF84">
    <property type="entry name" value="FCS-LIKE ZINC FINGER 15"/>
    <property type="match status" value="1"/>
</dbReference>
<evidence type="ECO:0000256" key="1">
    <source>
        <dbReference type="ARBA" id="ARBA00004496"/>
    </source>
</evidence>
<evidence type="ECO:0000259" key="8">
    <source>
        <dbReference type="PROSITE" id="PS51795"/>
    </source>
</evidence>
<dbReference type="Pfam" id="PF04570">
    <property type="entry name" value="zf-FLZ"/>
    <property type="match status" value="1"/>
</dbReference>
<evidence type="ECO:0000256" key="7">
    <source>
        <dbReference type="SAM" id="MobiDB-lite"/>
    </source>
</evidence>
<comment type="similarity">
    <text evidence="2">Belongs to the FLZ family.</text>
</comment>
<reference evidence="9" key="1">
    <citation type="journal article" date="2014" name="Nat. Commun.">
        <title>The emerging biofuel crop Camelina sativa retains a highly undifferentiated hexaploid genome structure.</title>
        <authorList>
            <person name="Kagale S."/>
            <person name="Koh C."/>
            <person name="Nixon J."/>
            <person name="Bollina V."/>
            <person name="Clarke W.E."/>
            <person name="Tuteja R."/>
            <person name="Spillane C."/>
            <person name="Robinson S.J."/>
            <person name="Links M.G."/>
            <person name="Clarke C."/>
            <person name="Higgins E.E."/>
            <person name="Huebert T."/>
            <person name="Sharpe A.G."/>
            <person name="Parkin I.A."/>
        </authorList>
    </citation>
    <scope>NUCLEOTIDE SEQUENCE [LARGE SCALE GENOMIC DNA]</scope>
    <source>
        <strain evidence="9">cv. DH55</strain>
    </source>
</reference>
<evidence type="ECO:0000256" key="3">
    <source>
        <dbReference type="ARBA" id="ARBA00022490"/>
    </source>
</evidence>
<evidence type="ECO:0000256" key="2">
    <source>
        <dbReference type="ARBA" id="ARBA00009374"/>
    </source>
</evidence>
<dbReference type="InterPro" id="IPR007650">
    <property type="entry name" value="Zf-FLZ_dom"/>
</dbReference>
<name>A0ABM0UK85_CAMSA</name>
<dbReference type="RefSeq" id="XP_010442365.1">
    <property type="nucleotide sequence ID" value="XM_010444063.2"/>
</dbReference>
<feature type="domain" description="FLZ-type" evidence="8">
    <location>
        <begin position="60"/>
        <end position="104"/>
    </location>
</feature>
<reference evidence="10" key="2">
    <citation type="submission" date="2025-08" db="UniProtKB">
        <authorList>
            <consortium name="RefSeq"/>
        </authorList>
    </citation>
    <scope>IDENTIFICATION</scope>
    <source>
        <tissue evidence="10">Leaf</tissue>
    </source>
</reference>
<dbReference type="GeneID" id="104725399"/>
<evidence type="ECO:0000313" key="9">
    <source>
        <dbReference type="Proteomes" id="UP000694864"/>
    </source>
</evidence>
<dbReference type="PANTHER" id="PTHR33059">
    <property type="entry name" value="FCS-LIKE ZINC FINGER 5"/>
    <property type="match status" value="1"/>
</dbReference>
<evidence type="ECO:0000313" key="10">
    <source>
        <dbReference type="RefSeq" id="XP_010442365.1"/>
    </source>
</evidence>
<keyword evidence="5" id="KW-0863">Zinc-finger</keyword>
<keyword evidence="3" id="KW-0963">Cytoplasm</keyword>
<sequence>MVGLSIVLEMTNNNNNNTVSDGCLISPKVVNKANVLVTTTAITSSASSVTNLHLHYQDSGFLQHCFLCRRKLLPAKDIYMYKGDRAFCSVECRSKQMVMDEEESFRREYSSFMDVNTTKKSKSYSPATAPPSRYRRDPRNQRGGFAY</sequence>
<organism evidence="9 10">
    <name type="scientific">Camelina sativa</name>
    <name type="common">False flax</name>
    <name type="synonym">Myagrum sativum</name>
    <dbReference type="NCBI Taxonomy" id="90675"/>
    <lineage>
        <taxon>Eukaryota</taxon>
        <taxon>Viridiplantae</taxon>
        <taxon>Streptophyta</taxon>
        <taxon>Embryophyta</taxon>
        <taxon>Tracheophyta</taxon>
        <taxon>Spermatophyta</taxon>
        <taxon>Magnoliopsida</taxon>
        <taxon>eudicotyledons</taxon>
        <taxon>Gunneridae</taxon>
        <taxon>Pentapetalae</taxon>
        <taxon>rosids</taxon>
        <taxon>malvids</taxon>
        <taxon>Brassicales</taxon>
        <taxon>Brassicaceae</taxon>
        <taxon>Camelineae</taxon>
        <taxon>Camelina</taxon>
    </lineage>
</organism>
<evidence type="ECO:0000256" key="4">
    <source>
        <dbReference type="ARBA" id="ARBA00022723"/>
    </source>
</evidence>
<keyword evidence="9" id="KW-1185">Reference proteome</keyword>
<dbReference type="PROSITE" id="PS51795">
    <property type="entry name" value="ZF_FLZ"/>
    <property type="match status" value="1"/>
</dbReference>
<keyword evidence="5" id="KW-0862">Zinc</keyword>
<evidence type="ECO:0000256" key="5">
    <source>
        <dbReference type="ARBA" id="ARBA00022771"/>
    </source>
</evidence>
<gene>
    <name evidence="10" type="primary">LOC104725399</name>
</gene>
<feature type="compositionally biased region" description="Polar residues" evidence="7">
    <location>
        <begin position="117"/>
        <end position="126"/>
    </location>
</feature>
<accession>A0ABM0UK85</accession>